<dbReference type="SUPFAM" id="SSF51556">
    <property type="entry name" value="Metallo-dependent hydrolases"/>
    <property type="match status" value="1"/>
</dbReference>
<name>A0ABQ4KEW7_9BACI</name>
<evidence type="ECO:0000313" key="2">
    <source>
        <dbReference type="Proteomes" id="UP000679950"/>
    </source>
</evidence>
<protein>
    <recommendedName>
        <fullName evidence="3">Dihydroorotase</fullName>
    </recommendedName>
</protein>
<sequence>MDELSHLDWIDRELVIQALQQYSNKIVGLKARISRSVVGESGIEPLHIARQLSSETSLPLMVHIGSAPPKIESILALLKKGDVITHYLNGEPLPEFLDAIQRGVHLDVGHGTASFSFKVAEAVKRHHIGLHTISTDIYRGNRINGPVFSMANV</sequence>
<evidence type="ECO:0000313" key="1">
    <source>
        <dbReference type="EMBL" id="GIN55994.1"/>
    </source>
</evidence>
<dbReference type="EMBL" id="BORB01000002">
    <property type="protein sequence ID" value="GIN55994.1"/>
    <property type="molecule type" value="Genomic_DNA"/>
</dbReference>
<accession>A0ABQ4KEW7</accession>
<keyword evidence="2" id="KW-1185">Reference proteome</keyword>
<dbReference type="Proteomes" id="UP000679950">
    <property type="component" value="Unassembled WGS sequence"/>
</dbReference>
<dbReference type="PANTHER" id="PTHR42717">
    <property type="entry name" value="DIHYDROOROTASE-RELATED"/>
    <property type="match status" value="1"/>
</dbReference>
<dbReference type="PANTHER" id="PTHR42717:SF1">
    <property type="entry name" value="IMIDAZOLONEPROPIONASE AND RELATED AMIDOHYDROLASES"/>
    <property type="match status" value="1"/>
</dbReference>
<dbReference type="InterPro" id="IPR020043">
    <property type="entry name" value="Deacetylase_Atu3266-like"/>
</dbReference>
<dbReference type="Gene3D" id="3.20.20.140">
    <property type="entry name" value="Metal-dependent hydrolases"/>
    <property type="match status" value="1"/>
</dbReference>
<proteinExistence type="predicted"/>
<evidence type="ECO:0008006" key="3">
    <source>
        <dbReference type="Google" id="ProtNLM"/>
    </source>
</evidence>
<organism evidence="1 2">
    <name type="scientific">Lederbergia ruris</name>
    <dbReference type="NCBI Taxonomy" id="217495"/>
    <lineage>
        <taxon>Bacteria</taxon>
        <taxon>Bacillati</taxon>
        <taxon>Bacillota</taxon>
        <taxon>Bacilli</taxon>
        <taxon>Bacillales</taxon>
        <taxon>Bacillaceae</taxon>
        <taxon>Lederbergia</taxon>
    </lineage>
</organism>
<comment type="caution">
    <text evidence="1">The sequence shown here is derived from an EMBL/GenBank/DDBJ whole genome shotgun (WGS) entry which is preliminary data.</text>
</comment>
<reference evidence="1 2" key="1">
    <citation type="submission" date="2021-03" db="EMBL/GenBank/DDBJ databases">
        <title>Antimicrobial resistance genes in bacteria isolated from Japanese honey, and their potential for conferring macrolide and lincosamide resistance in the American foulbrood pathogen Paenibacillus larvae.</title>
        <authorList>
            <person name="Okamoto M."/>
            <person name="Kumagai M."/>
            <person name="Kanamori H."/>
            <person name="Takamatsu D."/>
        </authorList>
    </citation>
    <scope>NUCLEOTIDE SEQUENCE [LARGE SCALE GENOMIC DNA]</scope>
    <source>
        <strain evidence="1 2">J8TS2</strain>
    </source>
</reference>
<gene>
    <name evidence="1" type="ORF">J8TS2_03130</name>
</gene>
<dbReference type="InterPro" id="IPR032466">
    <property type="entry name" value="Metal_Hydrolase"/>
</dbReference>